<dbReference type="RefSeq" id="WP_151972129.1">
    <property type="nucleotide sequence ID" value="NZ_AP019860.1"/>
</dbReference>
<evidence type="ECO:0000313" key="1">
    <source>
        <dbReference type="EMBL" id="BBM88026.1"/>
    </source>
</evidence>
<dbReference type="AlphaFoldDB" id="A0A5S9F6M3"/>
<dbReference type="InterPro" id="IPR011989">
    <property type="entry name" value="ARM-like"/>
</dbReference>
<organism evidence="1 2">
    <name type="scientific">Uabimicrobium amorphum</name>
    <dbReference type="NCBI Taxonomy" id="2596890"/>
    <lineage>
        <taxon>Bacteria</taxon>
        <taxon>Pseudomonadati</taxon>
        <taxon>Planctomycetota</taxon>
        <taxon>Candidatus Uabimicrobiia</taxon>
        <taxon>Candidatus Uabimicrobiales</taxon>
        <taxon>Candidatus Uabimicrobiaceae</taxon>
        <taxon>Candidatus Uabimicrobium</taxon>
    </lineage>
</organism>
<sequence length="232" mass="25965">MKDDIEDLVKKIIEEEDGGIREELREVLVGFGQPAIHAILPFLGSDDWQIRYRLVSTIGQIGIESKQGFLGVEEAINIENDEEVKRVMMQTLLGAKVPIVTEFSESMNEKSAKLKKIWKFSGEEAEKIKELFAEQKIVFREHVLCCGHPDYPSYAEIVTFEVLEKQFAAAVEVVKDFFGLGSGSGFTGECPACGTHVENATTCPECGLNLEMDPNEIIQYHPFGEFLENIGE</sequence>
<dbReference type="EMBL" id="AP019860">
    <property type="protein sequence ID" value="BBM88026.1"/>
    <property type="molecule type" value="Genomic_DNA"/>
</dbReference>
<dbReference type="Gene3D" id="1.25.10.10">
    <property type="entry name" value="Leucine-rich Repeat Variant"/>
    <property type="match status" value="1"/>
</dbReference>
<evidence type="ECO:0000313" key="2">
    <source>
        <dbReference type="Proteomes" id="UP000326354"/>
    </source>
</evidence>
<gene>
    <name evidence="1" type="ORF">UABAM_06442</name>
</gene>
<protein>
    <submittedName>
        <fullName evidence="1">Uncharacterized protein</fullName>
    </submittedName>
</protein>
<proteinExistence type="predicted"/>
<keyword evidence="2" id="KW-1185">Reference proteome</keyword>
<dbReference type="Proteomes" id="UP000326354">
    <property type="component" value="Chromosome"/>
</dbReference>
<accession>A0A5S9F6M3</accession>
<name>A0A5S9F6M3_UABAM</name>
<reference evidence="1 2" key="1">
    <citation type="submission" date="2019-08" db="EMBL/GenBank/DDBJ databases">
        <title>Complete genome sequence of Candidatus Uab amorphum.</title>
        <authorList>
            <person name="Shiratori T."/>
            <person name="Suzuki S."/>
            <person name="Kakizawa Y."/>
            <person name="Ishida K."/>
        </authorList>
    </citation>
    <scope>NUCLEOTIDE SEQUENCE [LARGE SCALE GENOMIC DNA]</scope>
    <source>
        <strain evidence="1 2">SRT547</strain>
    </source>
</reference>
<dbReference type="KEGG" id="uam:UABAM_06442"/>